<proteinExistence type="inferred from homology"/>
<evidence type="ECO:0000256" key="1">
    <source>
        <dbReference type="ARBA" id="ARBA00009437"/>
    </source>
</evidence>
<dbReference type="Pfam" id="PF00126">
    <property type="entry name" value="HTH_1"/>
    <property type="match status" value="1"/>
</dbReference>
<feature type="region of interest" description="Disordered" evidence="4">
    <location>
        <begin position="487"/>
        <end position="515"/>
    </location>
</feature>
<sequence length="515" mass="56539">MYVDVLVGTSHLAGDTTPARGAASSRVEVEDLVASWSPILGLTPMRSPAARFSDAVRSPVAFAMAATAATLVLTSSSCEQAREVVSVLLSPKARRDAVTGANARSLSWNLIRALDDPTKARRPAAARSIRIGTARYRSDGTERWPLDGSRLPARAWPSLRAASPWADANPYIGLVVSAALLRIATNLTTTEACRQLNHEHLGPRTARELGPLLGRTPGSGHDHFEELVRLHDAISTAAVPIDYTRRRHTFRAPTPIPERTARRIARELGLRPTPRLRTFMSWWIHEALSGNDVLLSESCLHLPGPLRHAYARQRSEWESDPPPLMVRRAEHALLVNRLDEPITWAPAYGTDGCWTCPPPQLDRTLDGWANRSLRGARRSVSHDLDRLPLSGRVAFAMSDQSWETRRLAVLMARFKMVVDVGTITQTANLIGVRQPTLSVAMRSLERQVGVTLLERSRHGFTLTPQGRQLHQLITESPLAHVDPAVRLNGPVISTSTNGAPSPGGERERPRIPATP</sequence>
<evidence type="ECO:0000259" key="5">
    <source>
        <dbReference type="PROSITE" id="PS50931"/>
    </source>
</evidence>
<gene>
    <name evidence="6" type="ORF">ACFQ3F_22860</name>
</gene>
<protein>
    <submittedName>
        <fullName evidence="6">LysR family transcriptional regulator</fullName>
    </submittedName>
</protein>
<accession>A0ABW3W8B6</accession>
<feature type="compositionally biased region" description="Basic and acidic residues" evidence="4">
    <location>
        <begin position="504"/>
        <end position="515"/>
    </location>
</feature>
<dbReference type="InterPro" id="IPR036390">
    <property type="entry name" value="WH_DNA-bd_sf"/>
</dbReference>
<dbReference type="Gene3D" id="1.10.10.10">
    <property type="entry name" value="Winged helix-like DNA-binding domain superfamily/Winged helix DNA-binding domain"/>
    <property type="match status" value="1"/>
</dbReference>
<comment type="similarity">
    <text evidence="1">Belongs to the LysR transcriptional regulatory family.</text>
</comment>
<evidence type="ECO:0000313" key="7">
    <source>
        <dbReference type="Proteomes" id="UP001597229"/>
    </source>
</evidence>
<evidence type="ECO:0000313" key="6">
    <source>
        <dbReference type="EMBL" id="MFD1250649.1"/>
    </source>
</evidence>
<evidence type="ECO:0000256" key="2">
    <source>
        <dbReference type="ARBA" id="ARBA00023015"/>
    </source>
</evidence>
<dbReference type="RefSeq" id="WP_367921634.1">
    <property type="nucleotide sequence ID" value="NZ_BAABAC010000046.1"/>
</dbReference>
<dbReference type="PANTHER" id="PTHR30126:SF98">
    <property type="entry name" value="HTH-TYPE TRANSCRIPTIONAL ACTIVATOR BAUR"/>
    <property type="match status" value="1"/>
</dbReference>
<organism evidence="6 7">
    <name type="scientific">Nocardioides ginsengisoli</name>
    <dbReference type="NCBI Taxonomy" id="363868"/>
    <lineage>
        <taxon>Bacteria</taxon>
        <taxon>Bacillati</taxon>
        <taxon>Actinomycetota</taxon>
        <taxon>Actinomycetes</taxon>
        <taxon>Propionibacteriales</taxon>
        <taxon>Nocardioidaceae</taxon>
        <taxon>Nocardioides</taxon>
    </lineage>
</organism>
<keyword evidence="3" id="KW-0804">Transcription</keyword>
<dbReference type="EMBL" id="JBHTLX010000027">
    <property type="protein sequence ID" value="MFD1250649.1"/>
    <property type="molecule type" value="Genomic_DNA"/>
</dbReference>
<dbReference type="InterPro" id="IPR036388">
    <property type="entry name" value="WH-like_DNA-bd_sf"/>
</dbReference>
<reference evidence="7" key="1">
    <citation type="journal article" date="2019" name="Int. J. Syst. Evol. Microbiol.">
        <title>The Global Catalogue of Microorganisms (GCM) 10K type strain sequencing project: providing services to taxonomists for standard genome sequencing and annotation.</title>
        <authorList>
            <consortium name="The Broad Institute Genomics Platform"/>
            <consortium name="The Broad Institute Genome Sequencing Center for Infectious Disease"/>
            <person name="Wu L."/>
            <person name="Ma J."/>
        </authorList>
    </citation>
    <scope>NUCLEOTIDE SEQUENCE [LARGE SCALE GENOMIC DNA]</scope>
    <source>
        <strain evidence="7">CCUG 52478</strain>
    </source>
</reference>
<keyword evidence="2" id="KW-0805">Transcription regulation</keyword>
<evidence type="ECO:0000256" key="3">
    <source>
        <dbReference type="ARBA" id="ARBA00023163"/>
    </source>
</evidence>
<dbReference type="Proteomes" id="UP001597229">
    <property type="component" value="Unassembled WGS sequence"/>
</dbReference>
<keyword evidence="7" id="KW-1185">Reference proteome</keyword>
<feature type="domain" description="HTH lysR-type" evidence="5">
    <location>
        <begin position="414"/>
        <end position="463"/>
    </location>
</feature>
<dbReference type="PROSITE" id="PS50931">
    <property type="entry name" value="HTH_LYSR"/>
    <property type="match status" value="1"/>
</dbReference>
<name>A0ABW3W8B6_9ACTN</name>
<dbReference type="SUPFAM" id="SSF46785">
    <property type="entry name" value="Winged helix' DNA-binding domain"/>
    <property type="match status" value="1"/>
</dbReference>
<dbReference type="InterPro" id="IPR000847">
    <property type="entry name" value="LysR_HTH_N"/>
</dbReference>
<comment type="caution">
    <text evidence="6">The sequence shown here is derived from an EMBL/GenBank/DDBJ whole genome shotgun (WGS) entry which is preliminary data.</text>
</comment>
<evidence type="ECO:0000256" key="4">
    <source>
        <dbReference type="SAM" id="MobiDB-lite"/>
    </source>
</evidence>
<dbReference type="PANTHER" id="PTHR30126">
    <property type="entry name" value="HTH-TYPE TRANSCRIPTIONAL REGULATOR"/>
    <property type="match status" value="1"/>
</dbReference>